<proteinExistence type="predicted"/>
<keyword evidence="3" id="KW-1185">Reference proteome</keyword>
<gene>
    <name evidence="2" type="ORF">H2Z84_11105</name>
</gene>
<dbReference type="GO" id="GO:0004668">
    <property type="term" value="F:protein-arginine deiminase activity"/>
    <property type="evidence" value="ECO:0007669"/>
    <property type="project" value="InterPro"/>
</dbReference>
<evidence type="ECO:0000256" key="1">
    <source>
        <dbReference type="ARBA" id="ARBA00022801"/>
    </source>
</evidence>
<dbReference type="AlphaFoldDB" id="A0A838YCZ4"/>
<dbReference type="GO" id="GO:0009446">
    <property type="term" value="P:putrescine biosynthetic process"/>
    <property type="evidence" value="ECO:0007669"/>
    <property type="project" value="InterPro"/>
</dbReference>
<dbReference type="PANTHER" id="PTHR31377:SF0">
    <property type="entry name" value="AGMATINE DEIMINASE-RELATED"/>
    <property type="match status" value="1"/>
</dbReference>
<dbReference type="EMBL" id="JACERN010000030">
    <property type="protein sequence ID" value="MBA4708925.1"/>
    <property type="molecule type" value="Genomic_DNA"/>
</dbReference>
<dbReference type="Gene3D" id="3.75.10.10">
    <property type="entry name" value="L-arginine/glycine Amidinotransferase, Chain A"/>
    <property type="match status" value="1"/>
</dbReference>
<accession>A0A838YCZ4</accession>
<evidence type="ECO:0000313" key="3">
    <source>
        <dbReference type="Proteomes" id="UP000545606"/>
    </source>
</evidence>
<protein>
    <submittedName>
        <fullName evidence="2">Agmatine deiminase family protein</fullName>
    </submittedName>
</protein>
<dbReference type="Pfam" id="PF04371">
    <property type="entry name" value="PAD_porph"/>
    <property type="match status" value="1"/>
</dbReference>
<evidence type="ECO:0000313" key="2">
    <source>
        <dbReference type="EMBL" id="MBA4708925.1"/>
    </source>
</evidence>
<organism evidence="2 3">
    <name type="scientific">Aquitalea aquatica</name>
    <dbReference type="NCBI Taxonomy" id="3044273"/>
    <lineage>
        <taxon>Bacteria</taxon>
        <taxon>Pseudomonadati</taxon>
        <taxon>Pseudomonadota</taxon>
        <taxon>Betaproteobacteria</taxon>
        <taxon>Neisseriales</taxon>
        <taxon>Chromobacteriaceae</taxon>
        <taxon>Aquitalea</taxon>
    </lineage>
</organism>
<reference evidence="2 3" key="1">
    <citation type="submission" date="2020-07" db="EMBL/GenBank/DDBJ databases">
        <title>Draft genome sequence of violacein-producing bacteria and related species.</title>
        <authorList>
            <person name="Wilson H.S."/>
            <person name="De Leon M.E."/>
        </authorList>
    </citation>
    <scope>NUCLEOTIDE SEQUENCE [LARGE SCALE GENOMIC DNA]</scope>
    <source>
        <strain evidence="2 3">HSC-21Su07</strain>
    </source>
</reference>
<comment type="caution">
    <text evidence="2">The sequence shown here is derived from an EMBL/GenBank/DDBJ whole genome shotgun (WGS) entry which is preliminary data.</text>
</comment>
<name>A0A838YCZ4_9NEIS</name>
<dbReference type="GO" id="GO:0047632">
    <property type="term" value="F:agmatine deiminase activity"/>
    <property type="evidence" value="ECO:0007669"/>
    <property type="project" value="TreeGrafter"/>
</dbReference>
<sequence length="347" mass="38720">MMSFDARRDGYRMPAEWEAQQTTWLGWPVAEYREGLWGEHYPQVCAEFALVAQTIARYQPCIVTAHFSQAEQAQALCGPTVQVLAVAAEDNWVRDCGPIFLQGKHGQLGAAVFRFNAWGEKYQPYDGCQQLAQDMARHVSATIFNSHLILEGGSFYVDGQGTLLTTESCLLHPNRNPAWSRSEIETELRRMLGVEKIIWLPGNPDEVETNGHVDGIASFIAPGKLLCQSATEDQGEYFRIMRENRRALELASDAHGNRFELLDLPSPIVRERYGSERYCDCYANYILVNGAVISTAFGCPEDEAAKQVFAQAFPDRDVILLPVPHISIGGGSMHCSTQQQPRVVAPH</sequence>
<dbReference type="SUPFAM" id="SSF55909">
    <property type="entry name" value="Pentein"/>
    <property type="match status" value="1"/>
</dbReference>
<dbReference type="InterPro" id="IPR007466">
    <property type="entry name" value="Peptidyl-Arg-deiminase_porph"/>
</dbReference>
<dbReference type="Proteomes" id="UP000545606">
    <property type="component" value="Unassembled WGS sequence"/>
</dbReference>
<keyword evidence="1" id="KW-0378">Hydrolase</keyword>
<dbReference type="PANTHER" id="PTHR31377">
    <property type="entry name" value="AGMATINE DEIMINASE-RELATED"/>
    <property type="match status" value="1"/>
</dbReference>